<dbReference type="Proteomes" id="UP000747542">
    <property type="component" value="Unassembled WGS sequence"/>
</dbReference>
<dbReference type="Pfam" id="PF07841">
    <property type="entry name" value="DM4_12"/>
    <property type="match status" value="1"/>
</dbReference>
<keyword evidence="2" id="KW-1133">Transmembrane helix</keyword>
<keyword evidence="4" id="KW-1185">Reference proteome</keyword>
<sequence length="189" mass="19665">MTGLGWRRMKTQVESSLTQTPSIMATITVGAGIAAAAGVAVAGAVGLGLLGLAAGSRGGRRRGGRRRQGNFRRFGREAGEEVRQQQEEQEALERTLELIRVEDVTGCGLRLMCELAATPSETLLQEQMAILNLVGPSVRPGEGLLPPGATGDYLAAKSLGAAGGDCGLAFPECPLGGTQLMDQVMAYLP</sequence>
<name>A0A8J5JFQ3_HOMAM</name>
<feature type="coiled-coil region" evidence="1">
    <location>
        <begin position="75"/>
        <end position="102"/>
    </location>
</feature>
<evidence type="ECO:0000256" key="2">
    <source>
        <dbReference type="SAM" id="Phobius"/>
    </source>
</evidence>
<comment type="caution">
    <text evidence="3">The sequence shown here is derived from an EMBL/GenBank/DDBJ whole genome shotgun (WGS) entry which is preliminary data.</text>
</comment>
<evidence type="ECO:0000313" key="3">
    <source>
        <dbReference type="EMBL" id="KAG7156795.1"/>
    </source>
</evidence>
<dbReference type="InterPro" id="IPR006631">
    <property type="entry name" value="DM4_12"/>
</dbReference>
<proteinExistence type="predicted"/>
<keyword evidence="1" id="KW-0175">Coiled coil</keyword>
<gene>
    <name evidence="3" type="ORF">Hamer_G023769</name>
</gene>
<evidence type="ECO:0000313" key="4">
    <source>
        <dbReference type="Proteomes" id="UP000747542"/>
    </source>
</evidence>
<evidence type="ECO:0000256" key="1">
    <source>
        <dbReference type="SAM" id="Coils"/>
    </source>
</evidence>
<keyword evidence="2" id="KW-0812">Transmembrane</keyword>
<protein>
    <submittedName>
        <fullName evidence="3">Putative DM4/DM12 family-like protein 5</fullName>
    </submittedName>
</protein>
<feature type="transmembrane region" description="Helical" evidence="2">
    <location>
        <begin position="23"/>
        <end position="52"/>
    </location>
</feature>
<accession>A0A8J5JFQ3</accession>
<reference evidence="3" key="1">
    <citation type="journal article" date="2021" name="Sci. Adv.">
        <title>The American lobster genome reveals insights on longevity, neural, and immune adaptations.</title>
        <authorList>
            <person name="Polinski J.M."/>
            <person name="Zimin A.V."/>
            <person name="Clark K.F."/>
            <person name="Kohn A.B."/>
            <person name="Sadowski N."/>
            <person name="Timp W."/>
            <person name="Ptitsyn A."/>
            <person name="Khanna P."/>
            <person name="Romanova D.Y."/>
            <person name="Williams P."/>
            <person name="Greenwood S.J."/>
            <person name="Moroz L.L."/>
            <person name="Walt D.R."/>
            <person name="Bodnar A.G."/>
        </authorList>
    </citation>
    <scope>NUCLEOTIDE SEQUENCE</scope>
    <source>
        <strain evidence="3">GMGI-L3</strain>
    </source>
</reference>
<organism evidence="3 4">
    <name type="scientific">Homarus americanus</name>
    <name type="common">American lobster</name>
    <dbReference type="NCBI Taxonomy" id="6706"/>
    <lineage>
        <taxon>Eukaryota</taxon>
        <taxon>Metazoa</taxon>
        <taxon>Ecdysozoa</taxon>
        <taxon>Arthropoda</taxon>
        <taxon>Crustacea</taxon>
        <taxon>Multicrustacea</taxon>
        <taxon>Malacostraca</taxon>
        <taxon>Eumalacostraca</taxon>
        <taxon>Eucarida</taxon>
        <taxon>Decapoda</taxon>
        <taxon>Pleocyemata</taxon>
        <taxon>Astacidea</taxon>
        <taxon>Nephropoidea</taxon>
        <taxon>Nephropidae</taxon>
        <taxon>Homarus</taxon>
    </lineage>
</organism>
<dbReference type="AlphaFoldDB" id="A0A8J5JFQ3"/>
<dbReference type="EMBL" id="JAHLQT010038733">
    <property type="protein sequence ID" value="KAG7156795.1"/>
    <property type="molecule type" value="Genomic_DNA"/>
</dbReference>
<keyword evidence="2" id="KW-0472">Membrane</keyword>